<proteinExistence type="predicted"/>
<feature type="transmembrane region" description="Helical" evidence="1">
    <location>
        <begin position="7"/>
        <end position="22"/>
    </location>
</feature>
<comment type="caution">
    <text evidence="2">The sequence shown here is derived from an EMBL/GenBank/DDBJ whole genome shotgun (WGS) entry which is preliminary data.</text>
</comment>
<keyword evidence="1" id="KW-1133">Transmembrane helix</keyword>
<keyword evidence="1" id="KW-0812">Transmembrane</keyword>
<evidence type="ECO:0000313" key="3">
    <source>
        <dbReference type="Proteomes" id="UP000195208"/>
    </source>
</evidence>
<dbReference type="EMBL" id="NEFX01000007">
    <property type="protein sequence ID" value="OTW31490.1"/>
    <property type="molecule type" value="Genomic_DNA"/>
</dbReference>
<evidence type="ECO:0000313" key="2">
    <source>
        <dbReference type="EMBL" id="OTW31490.1"/>
    </source>
</evidence>
<protein>
    <submittedName>
        <fullName evidence="2">Uncharacterized protein</fullName>
    </submittedName>
</protein>
<feature type="transmembrane region" description="Helical" evidence="1">
    <location>
        <begin position="28"/>
        <end position="47"/>
    </location>
</feature>
<name>A0ABX3Z6A4_9STAP</name>
<reference evidence="2 3" key="1">
    <citation type="submission" date="2017-04" db="EMBL/GenBank/DDBJ databases">
        <title>Staphylococcus agnetis, a potential pathogen in the broiler production.</title>
        <authorList>
            <person name="Poulsen L."/>
        </authorList>
    </citation>
    <scope>NUCLEOTIDE SEQUENCE [LARGE SCALE GENOMIC DNA]</scope>
    <source>
        <strain evidence="2 3">723_310714_2_2_spleen</strain>
    </source>
</reference>
<accession>A0ABX3Z6A4</accession>
<evidence type="ECO:0000256" key="1">
    <source>
        <dbReference type="SAM" id="Phobius"/>
    </source>
</evidence>
<keyword evidence="1" id="KW-0472">Membrane</keyword>
<dbReference type="RefSeq" id="WP_060552064.1">
    <property type="nucleotide sequence ID" value="NZ_CP009623.1"/>
</dbReference>
<dbReference type="Proteomes" id="UP000195208">
    <property type="component" value="Unassembled WGS sequence"/>
</dbReference>
<organism evidence="2 3">
    <name type="scientific">Staphylococcus agnetis</name>
    <dbReference type="NCBI Taxonomy" id="985762"/>
    <lineage>
        <taxon>Bacteria</taxon>
        <taxon>Bacillati</taxon>
        <taxon>Bacillota</taxon>
        <taxon>Bacilli</taxon>
        <taxon>Bacillales</taxon>
        <taxon>Staphylococcaceae</taxon>
        <taxon>Staphylococcus</taxon>
    </lineage>
</organism>
<gene>
    <name evidence="2" type="ORF">B9M88_04195</name>
</gene>
<sequence length="71" mass="8533">MELWVKLIWFLIAAALAVYFIFDERIISLIILLLGNILVFIIIEFILKKRKDIEFEIMYKVTRDKVTDCMH</sequence>
<keyword evidence="3" id="KW-1185">Reference proteome</keyword>